<evidence type="ECO:0000256" key="1">
    <source>
        <dbReference type="SAM" id="SignalP"/>
    </source>
</evidence>
<comment type="caution">
    <text evidence="2">The sequence shown here is derived from an EMBL/GenBank/DDBJ whole genome shotgun (WGS) entry which is preliminary data.</text>
</comment>
<dbReference type="Gene3D" id="2.170.130.10">
    <property type="entry name" value="TonB-dependent receptor, plug domain"/>
    <property type="match status" value="1"/>
</dbReference>
<dbReference type="InterPro" id="IPR008969">
    <property type="entry name" value="CarboxyPept-like_regulatory"/>
</dbReference>
<dbReference type="InterPro" id="IPR037066">
    <property type="entry name" value="Plug_dom_sf"/>
</dbReference>
<evidence type="ECO:0000313" key="3">
    <source>
        <dbReference type="Proteomes" id="UP000178606"/>
    </source>
</evidence>
<sequence>MKLGKFFALSMAILAVLAMAPSLAHAGSSGKLTGVVRDVSGHGLPGASVVLEGTRRGAVTDAEGRFVILSVNPGVYSLSASLIGYTKVIKSRVEVNIDYTTTVDFQLKEEAVAASEVVVTAERPPVEPDRTSTQYTVTAHDIEKMTLVRSTGEFVSLQPGVSQDGLNIVRGGDAAPPSNASIYWYYRPNDVAFVVDGVQMISNDGNVNTMFTGVNKSAVQELSVITGVPPAEYGNIQSGIINVVTKDGGQRYHGWMEYRNIPAGKKHWGANVYDAPIHLNRMKWNDPAWASETDPATGRVIHQRTDYTGVIGHVFEGSLSGPLAKNITFLFSGKHSRVANPFPGTEKIGFYSEGGKFIPAPGNFQGSGAITWNLSSNVKVKTGIVWQGYTSYYDGLTSASQRGMGDNGRNLFLPEEYASSGKYRFREKMGYVVLTHTVAPKTFYEIRFSASRSLQDSINAPTETGAVRKDKDNWFNLGTRAANWEVFDRLRFTFKSDLSSQVSQGHFIKTGFDITFYKTWWTRREDLSALGTNVLFLGADRDMGKPVRPIQGAFYAQDKMEFQGMVVNLGLRLDYFSPRVKWPVDTGLYSTAYSQYYTTRKLTPLEKVDTHWVLSPRLGISHPITSRSAMRFSSGLFLQWPDFFALYGSTYGSRNQAASQDLNKDGKIGPEEVWNNMIASGYGNNQWGDPRIKPEKSLIFEAGGDWNFVSDYTVGLTAYYRAESDQLGEPTHAFQDPRGAGAPRVKTNLRGEDSRGLELSIRKNLSHSFSFQVAYNVEWSAIAFTMGVANSRRFINPDSLYIASGSWTWDWTIDPATGARTPKALTAAEIAQYGKIANDRIRSNKLQYDLWSKGGTGAGRPWDLAGKIEGTEGSKGLYFFSDSDGTRGFNIWETVKPKDRRHSGKVQIVITTPVEIQTKPRLVGWLMSDVNVNVIYRLQSGITFGYVPPTSGLRQFRSGPIDSRFDLEFQKTFNSKGQARPSFFVSVYNLFNQKNINRFENASDWVQWGVETVRPNNPDLLTYGDINDNQRYTSTPRKVELGLRLSF</sequence>
<accession>A0A1F6CAF1</accession>
<gene>
    <name evidence="2" type="ORF">A3F84_26155</name>
</gene>
<dbReference type="SUPFAM" id="SSF56935">
    <property type="entry name" value="Porins"/>
    <property type="match status" value="1"/>
</dbReference>
<dbReference type="SUPFAM" id="SSF49464">
    <property type="entry name" value="Carboxypeptidase regulatory domain-like"/>
    <property type="match status" value="1"/>
</dbReference>
<organism evidence="2 3">
    <name type="scientific">Handelsmanbacteria sp. (strain RIFCSPLOWO2_12_FULL_64_10)</name>
    <dbReference type="NCBI Taxonomy" id="1817868"/>
    <lineage>
        <taxon>Bacteria</taxon>
        <taxon>Candidatus Handelsmaniibacteriota</taxon>
    </lineage>
</organism>
<dbReference type="AlphaFoldDB" id="A0A1F6CAF1"/>
<protein>
    <recommendedName>
        <fullName evidence="4">TonB-dependent receptor plug domain-containing protein</fullName>
    </recommendedName>
</protein>
<feature type="signal peptide" evidence="1">
    <location>
        <begin position="1"/>
        <end position="26"/>
    </location>
</feature>
<dbReference type="PROSITE" id="PS00018">
    <property type="entry name" value="EF_HAND_1"/>
    <property type="match status" value="1"/>
</dbReference>
<evidence type="ECO:0000313" key="2">
    <source>
        <dbReference type="EMBL" id="OGG46165.1"/>
    </source>
</evidence>
<name>A0A1F6CAF1_HANXR</name>
<dbReference type="Gene3D" id="2.60.40.1120">
    <property type="entry name" value="Carboxypeptidase-like, regulatory domain"/>
    <property type="match status" value="1"/>
</dbReference>
<reference evidence="2 3" key="1">
    <citation type="journal article" date="2016" name="Nat. Commun.">
        <title>Thousands of microbial genomes shed light on interconnected biogeochemical processes in an aquifer system.</title>
        <authorList>
            <person name="Anantharaman K."/>
            <person name="Brown C.T."/>
            <person name="Hug L.A."/>
            <person name="Sharon I."/>
            <person name="Castelle C.J."/>
            <person name="Probst A.J."/>
            <person name="Thomas B.C."/>
            <person name="Singh A."/>
            <person name="Wilkins M.J."/>
            <person name="Karaoz U."/>
            <person name="Brodie E.L."/>
            <person name="Williams K.H."/>
            <person name="Hubbard S.S."/>
            <person name="Banfield J.F."/>
        </authorList>
    </citation>
    <scope>NUCLEOTIDE SEQUENCE [LARGE SCALE GENOMIC DNA]</scope>
    <source>
        <strain evidence="3">RIFCSPLOWO2_12_FULL_64_10</strain>
    </source>
</reference>
<evidence type="ECO:0008006" key="4">
    <source>
        <dbReference type="Google" id="ProtNLM"/>
    </source>
</evidence>
<dbReference type="Pfam" id="PF13715">
    <property type="entry name" value="CarbopepD_reg_2"/>
    <property type="match status" value="1"/>
</dbReference>
<proteinExistence type="predicted"/>
<keyword evidence="1" id="KW-0732">Signal</keyword>
<dbReference type="InterPro" id="IPR018247">
    <property type="entry name" value="EF_Hand_1_Ca_BS"/>
</dbReference>
<feature type="chain" id="PRO_5009523349" description="TonB-dependent receptor plug domain-containing protein" evidence="1">
    <location>
        <begin position="27"/>
        <end position="1047"/>
    </location>
</feature>
<dbReference type="Proteomes" id="UP000178606">
    <property type="component" value="Unassembled WGS sequence"/>
</dbReference>
<dbReference type="EMBL" id="MFKF01000338">
    <property type="protein sequence ID" value="OGG46165.1"/>
    <property type="molecule type" value="Genomic_DNA"/>
</dbReference>